<dbReference type="GO" id="GO:0005506">
    <property type="term" value="F:iron ion binding"/>
    <property type="evidence" value="ECO:0007669"/>
    <property type="project" value="InterPro"/>
</dbReference>
<dbReference type="InterPro" id="IPR036396">
    <property type="entry name" value="Cyt_P450_sf"/>
</dbReference>
<reference evidence="5" key="1">
    <citation type="submission" date="2022-10" db="EMBL/GenBank/DDBJ databases">
        <title>Tapping the CABI collections for fungal endophytes: first genome assemblies for Collariella, Neodidymelliopsis, Ascochyta clinopodiicola, Didymella pomorum, Didymosphaeria variabile, Neocosmospora piperis and Neocucurbitaria cava.</title>
        <authorList>
            <person name="Hill R."/>
        </authorList>
    </citation>
    <scope>NUCLEOTIDE SEQUENCE</scope>
    <source>
        <strain evidence="5">IMI 355082</strain>
    </source>
</reference>
<dbReference type="InterPro" id="IPR050121">
    <property type="entry name" value="Cytochrome_P450_monoxygenase"/>
</dbReference>
<dbReference type="Gene3D" id="1.10.630.10">
    <property type="entry name" value="Cytochrome P450"/>
    <property type="match status" value="1"/>
</dbReference>
<dbReference type="EMBL" id="JAPEVB010000002">
    <property type="protein sequence ID" value="KAJ4393463.1"/>
    <property type="molecule type" value="Genomic_DNA"/>
</dbReference>
<proteinExistence type="predicted"/>
<keyword evidence="3 4" id="KW-0408">Iron</keyword>
<evidence type="ECO:0000256" key="1">
    <source>
        <dbReference type="ARBA" id="ARBA00022617"/>
    </source>
</evidence>
<comment type="caution">
    <text evidence="5">The sequence shown here is derived from an EMBL/GenBank/DDBJ whole genome shotgun (WGS) entry which is preliminary data.</text>
</comment>
<organism evidence="5 6">
    <name type="scientific">Gnomoniopsis smithogilvyi</name>
    <dbReference type="NCBI Taxonomy" id="1191159"/>
    <lineage>
        <taxon>Eukaryota</taxon>
        <taxon>Fungi</taxon>
        <taxon>Dikarya</taxon>
        <taxon>Ascomycota</taxon>
        <taxon>Pezizomycotina</taxon>
        <taxon>Sordariomycetes</taxon>
        <taxon>Sordariomycetidae</taxon>
        <taxon>Diaporthales</taxon>
        <taxon>Gnomoniaceae</taxon>
        <taxon>Gnomoniopsis</taxon>
    </lineage>
</organism>
<sequence>MERLVGTLQSVFSDYRAILSTLAIIVFCSRVLRHPLKKYPGPFIATLTNGYSGYHASKKRLHLATFQDHVKYGPVVRQAPNRLVFNTVTAFQDIYLNPNVHKSTIYELTQFNPEKNIFGTLDRERHRKKRKLYGKILSEKSLRTFAPTMSAEVDIFLRQLLSCKYKAINMSPLCERLTADIAGHLAFGQPLHTQTEATNRLFPRAMTSMNAVVSLFMAWPALSNIWPILRRLNKKNNIAFVGALQRIITARITLPKTAKHDFYSIAIDDQAPEEESLTRTEIWAEAVFFLPAGGTTTSTALSATFFYLSRHPIVYAKLANEIRTTFESGRAIETGPLLSGCRYLRAVIDETLRIAPPFVGTFWREPDQSYKGSFVVDGHVIPPGTIVGVNPYSLMHNEKYFPHPFQFRPERWLDDTEDEEQLGVRALSRRAFIPFAAGETGCLGKNMAYHEASLMVAKTLWYFDFQSPLGEAGQLGEGQPGRTDGRDRKDEYQLYDIATADHDGPNLIFKPREGFCRDLILGTGS</sequence>
<keyword evidence="1 4" id="KW-0349">Heme</keyword>
<name>A0A9W9CZA7_9PEZI</name>
<dbReference type="SUPFAM" id="SSF48264">
    <property type="entry name" value="Cytochrome P450"/>
    <property type="match status" value="1"/>
</dbReference>
<evidence type="ECO:0000313" key="5">
    <source>
        <dbReference type="EMBL" id="KAJ4393463.1"/>
    </source>
</evidence>
<dbReference type="AlphaFoldDB" id="A0A9W9CZA7"/>
<dbReference type="PRINTS" id="PR00463">
    <property type="entry name" value="EP450I"/>
</dbReference>
<dbReference type="OrthoDB" id="1470350at2759"/>
<keyword evidence="6" id="KW-1185">Reference proteome</keyword>
<dbReference type="PANTHER" id="PTHR24305:SF226">
    <property type="entry name" value="CYTOCHROME P450 MONOOXYGENASE"/>
    <property type="match status" value="1"/>
</dbReference>
<evidence type="ECO:0000313" key="6">
    <source>
        <dbReference type="Proteomes" id="UP001140453"/>
    </source>
</evidence>
<protein>
    <recommendedName>
        <fullName evidence="7">Cytochrome P450</fullName>
    </recommendedName>
</protein>
<gene>
    <name evidence="5" type="ORF">N0V93_002675</name>
</gene>
<keyword evidence="2 4" id="KW-0479">Metal-binding</keyword>
<evidence type="ECO:0008006" key="7">
    <source>
        <dbReference type="Google" id="ProtNLM"/>
    </source>
</evidence>
<feature type="binding site" description="axial binding residue" evidence="4">
    <location>
        <position position="442"/>
    </location>
    <ligand>
        <name>heme</name>
        <dbReference type="ChEBI" id="CHEBI:30413"/>
    </ligand>
    <ligandPart>
        <name>Fe</name>
        <dbReference type="ChEBI" id="CHEBI:18248"/>
    </ligandPart>
</feature>
<dbReference type="Proteomes" id="UP001140453">
    <property type="component" value="Unassembled WGS sequence"/>
</dbReference>
<evidence type="ECO:0000256" key="2">
    <source>
        <dbReference type="ARBA" id="ARBA00022723"/>
    </source>
</evidence>
<dbReference type="GO" id="GO:0020037">
    <property type="term" value="F:heme binding"/>
    <property type="evidence" value="ECO:0007669"/>
    <property type="project" value="InterPro"/>
</dbReference>
<dbReference type="GO" id="GO:0004497">
    <property type="term" value="F:monooxygenase activity"/>
    <property type="evidence" value="ECO:0007669"/>
    <property type="project" value="InterPro"/>
</dbReference>
<dbReference type="InterPro" id="IPR002401">
    <property type="entry name" value="Cyt_P450_E_grp-I"/>
</dbReference>
<dbReference type="PRINTS" id="PR00385">
    <property type="entry name" value="P450"/>
</dbReference>
<dbReference type="PANTHER" id="PTHR24305">
    <property type="entry name" value="CYTOCHROME P450"/>
    <property type="match status" value="1"/>
</dbReference>
<dbReference type="Pfam" id="PF00067">
    <property type="entry name" value="p450"/>
    <property type="match status" value="1"/>
</dbReference>
<accession>A0A9W9CZA7</accession>
<dbReference type="InterPro" id="IPR001128">
    <property type="entry name" value="Cyt_P450"/>
</dbReference>
<dbReference type="GO" id="GO:0016705">
    <property type="term" value="F:oxidoreductase activity, acting on paired donors, with incorporation or reduction of molecular oxygen"/>
    <property type="evidence" value="ECO:0007669"/>
    <property type="project" value="InterPro"/>
</dbReference>
<comment type="cofactor">
    <cofactor evidence="4">
        <name>heme</name>
        <dbReference type="ChEBI" id="CHEBI:30413"/>
    </cofactor>
</comment>
<evidence type="ECO:0000256" key="3">
    <source>
        <dbReference type="ARBA" id="ARBA00023004"/>
    </source>
</evidence>
<evidence type="ECO:0000256" key="4">
    <source>
        <dbReference type="PIRSR" id="PIRSR602401-1"/>
    </source>
</evidence>